<dbReference type="GeneID" id="78254589"/>
<evidence type="ECO:0000256" key="6">
    <source>
        <dbReference type="ARBA" id="ARBA00023136"/>
    </source>
</evidence>
<dbReference type="PANTHER" id="PTHR30506">
    <property type="entry name" value="INNER MEMBRANE PROTEIN"/>
    <property type="match status" value="1"/>
</dbReference>
<comment type="similarity">
    <text evidence="2">Belongs to the UPF0126 family.</text>
</comment>
<reference evidence="9 10" key="1">
    <citation type="submission" date="2014-06" db="EMBL/GenBank/DDBJ databases">
        <title>Genomes of Alteromonas australica, a world apart.</title>
        <authorList>
            <person name="Gonzaga A."/>
            <person name="Lopez-Perez M."/>
            <person name="Rodriguez-Valera F."/>
        </authorList>
    </citation>
    <scope>NUCLEOTIDE SEQUENCE [LARGE SCALE GENOMIC DNA]</scope>
    <source>
        <strain evidence="9 10">H 17</strain>
    </source>
</reference>
<organism evidence="9 10">
    <name type="scientific">Alteromonas australica</name>
    <dbReference type="NCBI Taxonomy" id="589873"/>
    <lineage>
        <taxon>Bacteria</taxon>
        <taxon>Pseudomonadati</taxon>
        <taxon>Pseudomonadota</taxon>
        <taxon>Gammaproteobacteria</taxon>
        <taxon>Alteromonadales</taxon>
        <taxon>Alteromonadaceae</taxon>
        <taxon>Alteromonas/Salinimonas group</taxon>
        <taxon>Alteromonas</taxon>
    </lineage>
</organism>
<feature type="transmembrane region" description="Helical" evidence="7">
    <location>
        <begin position="172"/>
        <end position="190"/>
    </location>
</feature>
<evidence type="ECO:0000256" key="4">
    <source>
        <dbReference type="ARBA" id="ARBA00022692"/>
    </source>
</evidence>
<feature type="transmembrane region" description="Helical" evidence="7">
    <location>
        <begin position="6"/>
        <end position="25"/>
    </location>
</feature>
<evidence type="ECO:0000256" key="5">
    <source>
        <dbReference type="ARBA" id="ARBA00022989"/>
    </source>
</evidence>
<sequence length="213" mass="23004">MTTEYFHFLGVLGVAFFAVSGTLLGHEKKINGFGVVVVAAMTALGGGTVRDVLLGEPIFWISSPDYLLSTYSAIIGTILFIRYMPPLSNYYFIFVDAVGLAIFNIMGIEKALINGSGMIVAITMGMTTGIFGGLMRDVVCREIPLVMQGDVYASACLAGGLSYAALFSLDIPYVWCIVGSILVTVLLRVGSEHWGWRVNLFKKRNAAPSEKVP</sequence>
<dbReference type="eggNOG" id="COG2860">
    <property type="taxonomic scope" value="Bacteria"/>
</dbReference>
<dbReference type="InterPro" id="IPR005115">
    <property type="entry name" value="Gly_transporter"/>
</dbReference>
<feature type="transmembrane region" description="Helical" evidence="7">
    <location>
        <begin position="112"/>
        <end position="133"/>
    </location>
</feature>
<dbReference type="Proteomes" id="UP000056090">
    <property type="component" value="Chromosome"/>
</dbReference>
<feature type="transmembrane region" description="Helical" evidence="7">
    <location>
        <begin position="90"/>
        <end position="106"/>
    </location>
</feature>
<keyword evidence="3" id="KW-1003">Cell membrane</keyword>
<keyword evidence="5 7" id="KW-1133">Transmembrane helix</keyword>
<dbReference type="KEGG" id="aal:EP13_06640"/>
<keyword evidence="6 7" id="KW-0472">Membrane</keyword>
<evidence type="ECO:0000256" key="7">
    <source>
        <dbReference type="SAM" id="Phobius"/>
    </source>
</evidence>
<evidence type="ECO:0000256" key="3">
    <source>
        <dbReference type="ARBA" id="ARBA00022475"/>
    </source>
</evidence>
<evidence type="ECO:0000256" key="1">
    <source>
        <dbReference type="ARBA" id="ARBA00004651"/>
    </source>
</evidence>
<dbReference type="GO" id="GO:0005886">
    <property type="term" value="C:plasma membrane"/>
    <property type="evidence" value="ECO:0007669"/>
    <property type="project" value="UniProtKB-SubCell"/>
</dbReference>
<feature type="transmembrane region" description="Helical" evidence="7">
    <location>
        <begin position="145"/>
        <end position="166"/>
    </location>
</feature>
<keyword evidence="10" id="KW-1185">Reference proteome</keyword>
<name>A0A075P0L0_9ALTE</name>
<proteinExistence type="inferred from homology"/>
<dbReference type="PANTHER" id="PTHR30506:SF3">
    <property type="entry name" value="UPF0126 INNER MEMBRANE PROTEIN YADS-RELATED"/>
    <property type="match status" value="1"/>
</dbReference>
<feature type="domain" description="Glycine transporter" evidence="8">
    <location>
        <begin position="94"/>
        <end position="166"/>
    </location>
</feature>
<feature type="domain" description="Glycine transporter" evidence="8">
    <location>
        <begin position="8"/>
        <end position="80"/>
    </location>
</feature>
<evidence type="ECO:0000256" key="2">
    <source>
        <dbReference type="ARBA" id="ARBA00008193"/>
    </source>
</evidence>
<feature type="transmembrane region" description="Helical" evidence="7">
    <location>
        <begin position="32"/>
        <end position="54"/>
    </location>
</feature>
<comment type="subcellular location">
    <subcellularLocation>
        <location evidence="1">Cell membrane</location>
        <topology evidence="1">Multi-pass membrane protein</topology>
    </subcellularLocation>
</comment>
<accession>A0A075P0L0</accession>
<dbReference type="Pfam" id="PF03458">
    <property type="entry name" value="Gly_transporter"/>
    <property type="match status" value="2"/>
</dbReference>
<evidence type="ECO:0000313" key="9">
    <source>
        <dbReference type="EMBL" id="AIF98395.1"/>
    </source>
</evidence>
<evidence type="ECO:0000313" key="10">
    <source>
        <dbReference type="Proteomes" id="UP000056090"/>
    </source>
</evidence>
<dbReference type="AlphaFoldDB" id="A0A075P0L0"/>
<protein>
    <submittedName>
        <fullName evidence="9">Membrane protein</fullName>
    </submittedName>
</protein>
<feature type="transmembrane region" description="Helical" evidence="7">
    <location>
        <begin position="66"/>
        <end position="83"/>
    </location>
</feature>
<dbReference type="EMBL" id="CP008849">
    <property type="protein sequence ID" value="AIF98395.1"/>
    <property type="molecule type" value="Genomic_DNA"/>
</dbReference>
<dbReference type="RefSeq" id="WP_044056580.1">
    <property type="nucleotide sequence ID" value="NZ_CBCSKJ010000001.1"/>
</dbReference>
<gene>
    <name evidence="9" type="ORF">EP13_06640</name>
</gene>
<evidence type="ECO:0000259" key="8">
    <source>
        <dbReference type="Pfam" id="PF03458"/>
    </source>
</evidence>
<keyword evidence="4 7" id="KW-0812">Transmembrane</keyword>